<dbReference type="SUPFAM" id="SSF47336">
    <property type="entry name" value="ACP-like"/>
    <property type="match status" value="2"/>
</dbReference>
<accession>A0AA43QTP4</accession>
<dbReference type="PROSITE" id="PS52019">
    <property type="entry name" value="PKS_MFAS_DH"/>
    <property type="match status" value="1"/>
</dbReference>
<evidence type="ECO:0000256" key="4">
    <source>
        <dbReference type="ARBA" id="ARBA00022857"/>
    </source>
</evidence>
<dbReference type="Gene3D" id="3.30.70.3290">
    <property type="match status" value="1"/>
</dbReference>
<dbReference type="Gene3D" id="3.90.180.10">
    <property type="entry name" value="Medium-chain alcohol dehydrogenases, catalytic domain"/>
    <property type="match status" value="1"/>
</dbReference>
<dbReference type="PROSITE" id="PS50075">
    <property type="entry name" value="CARRIER"/>
    <property type="match status" value="2"/>
</dbReference>
<dbReference type="InterPro" id="IPR049552">
    <property type="entry name" value="PKS_DH_N"/>
</dbReference>
<dbReference type="InterPro" id="IPR016036">
    <property type="entry name" value="Malonyl_transacylase_ACP-bd"/>
</dbReference>
<dbReference type="InterPro" id="IPR020807">
    <property type="entry name" value="PKS_DH"/>
</dbReference>
<dbReference type="InterPro" id="IPR016039">
    <property type="entry name" value="Thiolase-like"/>
</dbReference>
<dbReference type="InterPro" id="IPR020841">
    <property type="entry name" value="PKS_Beta-ketoAc_synthase_dom"/>
</dbReference>
<evidence type="ECO:0000256" key="3">
    <source>
        <dbReference type="ARBA" id="ARBA00022679"/>
    </source>
</evidence>
<keyword evidence="6" id="KW-0012">Acyltransferase</keyword>
<dbReference type="SMART" id="SM00822">
    <property type="entry name" value="PKS_KR"/>
    <property type="match status" value="1"/>
</dbReference>
<dbReference type="NCBIfam" id="TIGR01733">
    <property type="entry name" value="AA-adenyl-dom"/>
    <property type="match status" value="1"/>
</dbReference>
<dbReference type="InterPro" id="IPR000873">
    <property type="entry name" value="AMP-dep_synth/lig_dom"/>
</dbReference>
<dbReference type="Pfam" id="PF00668">
    <property type="entry name" value="Condensation"/>
    <property type="match status" value="1"/>
</dbReference>
<dbReference type="CDD" id="cd05930">
    <property type="entry name" value="A_NRPS"/>
    <property type="match status" value="1"/>
</dbReference>
<dbReference type="Pfam" id="PF08659">
    <property type="entry name" value="KR"/>
    <property type="match status" value="1"/>
</dbReference>
<dbReference type="InterPro" id="IPR042104">
    <property type="entry name" value="PKS_dehydratase_sf"/>
</dbReference>
<feature type="domain" description="PKS/mFAS DH" evidence="12">
    <location>
        <begin position="974"/>
        <end position="1288"/>
    </location>
</feature>
<dbReference type="GO" id="GO:1901336">
    <property type="term" value="P:lactone biosynthetic process"/>
    <property type="evidence" value="ECO:0007669"/>
    <property type="project" value="UniProtKB-ARBA"/>
</dbReference>
<feature type="region of interest" description="N-terminal hotdog fold" evidence="8">
    <location>
        <begin position="974"/>
        <end position="1109"/>
    </location>
</feature>
<evidence type="ECO:0000313" key="13">
    <source>
        <dbReference type="EMBL" id="MDI1491499.1"/>
    </source>
</evidence>
<evidence type="ECO:0000256" key="1">
    <source>
        <dbReference type="ARBA" id="ARBA00022450"/>
    </source>
</evidence>
<evidence type="ECO:0000256" key="6">
    <source>
        <dbReference type="ARBA" id="ARBA00023315"/>
    </source>
</evidence>
<dbReference type="GO" id="GO:0044550">
    <property type="term" value="P:secondary metabolite biosynthetic process"/>
    <property type="evidence" value="ECO:0007669"/>
    <property type="project" value="TreeGrafter"/>
</dbReference>
<evidence type="ECO:0000256" key="9">
    <source>
        <dbReference type="SAM" id="MobiDB-lite"/>
    </source>
</evidence>
<dbReference type="Gene3D" id="3.30.559.30">
    <property type="entry name" value="Nonribosomal peptide synthetase, condensation domain"/>
    <property type="match status" value="1"/>
</dbReference>
<dbReference type="InterPro" id="IPR020843">
    <property type="entry name" value="ER"/>
</dbReference>
<dbReference type="InterPro" id="IPR032821">
    <property type="entry name" value="PKS_assoc"/>
</dbReference>
<dbReference type="Gene3D" id="1.10.1200.10">
    <property type="entry name" value="ACP-like"/>
    <property type="match status" value="2"/>
</dbReference>
<comment type="similarity">
    <text evidence="7">In the C-terminal section; belongs to the NRP synthetase family.</text>
</comment>
<dbReference type="Pfam" id="PF00107">
    <property type="entry name" value="ADH_zinc_N"/>
    <property type="match status" value="1"/>
</dbReference>
<evidence type="ECO:0000256" key="5">
    <source>
        <dbReference type="ARBA" id="ARBA00023268"/>
    </source>
</evidence>
<proteinExistence type="inferred from homology"/>
<dbReference type="InterPro" id="IPR057326">
    <property type="entry name" value="KR_dom"/>
</dbReference>
<dbReference type="Pfam" id="PF00550">
    <property type="entry name" value="PP-binding"/>
    <property type="match status" value="1"/>
</dbReference>
<dbReference type="SMART" id="SM00825">
    <property type="entry name" value="PKS_KS"/>
    <property type="match status" value="1"/>
</dbReference>
<dbReference type="PANTHER" id="PTHR43775:SF37">
    <property type="entry name" value="SI:DKEY-61P9.11"/>
    <property type="match status" value="1"/>
</dbReference>
<dbReference type="Proteomes" id="UP001161017">
    <property type="component" value="Unassembled WGS sequence"/>
</dbReference>
<dbReference type="Pfam" id="PF23297">
    <property type="entry name" value="ACP_SdgA_C"/>
    <property type="match status" value="1"/>
</dbReference>
<keyword evidence="2" id="KW-0597">Phosphoprotein</keyword>
<evidence type="ECO:0000256" key="7">
    <source>
        <dbReference type="ARBA" id="ARBA00029443"/>
    </source>
</evidence>
<dbReference type="SUPFAM" id="SSF51735">
    <property type="entry name" value="NAD(P)-binding Rossmann-fold domains"/>
    <property type="match status" value="3"/>
</dbReference>
<dbReference type="InterPro" id="IPR011032">
    <property type="entry name" value="GroES-like_sf"/>
</dbReference>
<evidence type="ECO:0000259" key="10">
    <source>
        <dbReference type="PROSITE" id="PS50075"/>
    </source>
</evidence>
<feature type="domain" description="Carrier" evidence="10">
    <location>
        <begin position="2276"/>
        <end position="2353"/>
    </location>
</feature>
<dbReference type="SUPFAM" id="SSF55048">
    <property type="entry name" value="Probable ACP-binding domain of malonyl-CoA ACP transacylase"/>
    <property type="match status" value="1"/>
</dbReference>
<feature type="active site" description="Proton acceptor; for dehydratase activity" evidence="8">
    <location>
        <position position="1006"/>
    </location>
</feature>
<dbReference type="SMART" id="SM00827">
    <property type="entry name" value="PKS_AT"/>
    <property type="match status" value="1"/>
</dbReference>
<dbReference type="Gene3D" id="3.30.300.30">
    <property type="match status" value="1"/>
</dbReference>
<dbReference type="Gene3D" id="3.30.559.10">
    <property type="entry name" value="Chloramphenicol acetyltransferase-like domain"/>
    <property type="match status" value="1"/>
</dbReference>
<feature type="compositionally biased region" description="Low complexity" evidence="9">
    <location>
        <begin position="13"/>
        <end position="22"/>
    </location>
</feature>
<dbReference type="SUPFAM" id="SSF53901">
    <property type="entry name" value="Thiolase-like"/>
    <property type="match status" value="1"/>
</dbReference>
<name>A0AA43QTP4_9LECA</name>
<dbReference type="InterPro" id="IPR016035">
    <property type="entry name" value="Acyl_Trfase/lysoPLipase"/>
</dbReference>
<dbReference type="InterPro" id="IPR036291">
    <property type="entry name" value="NAD(P)-bd_dom_sf"/>
</dbReference>
<feature type="region of interest" description="Disordered" evidence="9">
    <location>
        <begin position="3415"/>
        <end position="3439"/>
    </location>
</feature>
<evidence type="ECO:0000313" key="14">
    <source>
        <dbReference type="Proteomes" id="UP001161017"/>
    </source>
</evidence>
<organism evidence="13 14">
    <name type="scientific">Ramalina farinacea</name>
    <dbReference type="NCBI Taxonomy" id="258253"/>
    <lineage>
        <taxon>Eukaryota</taxon>
        <taxon>Fungi</taxon>
        <taxon>Dikarya</taxon>
        <taxon>Ascomycota</taxon>
        <taxon>Pezizomycotina</taxon>
        <taxon>Lecanoromycetes</taxon>
        <taxon>OSLEUM clade</taxon>
        <taxon>Lecanoromycetidae</taxon>
        <taxon>Lecanorales</taxon>
        <taxon>Lecanorineae</taxon>
        <taxon>Ramalinaceae</taxon>
        <taxon>Ramalina</taxon>
    </lineage>
</organism>
<comment type="caution">
    <text evidence="13">The sequence shown here is derived from an EMBL/GenBank/DDBJ whole genome shotgun (WGS) entry which is preliminary data.</text>
</comment>
<dbReference type="GO" id="GO:0004315">
    <property type="term" value="F:3-oxoacyl-[acyl-carrier-protein] synthase activity"/>
    <property type="evidence" value="ECO:0007669"/>
    <property type="project" value="InterPro"/>
</dbReference>
<dbReference type="Pfam" id="PF08240">
    <property type="entry name" value="ADH_N"/>
    <property type="match status" value="1"/>
</dbReference>
<dbReference type="PANTHER" id="PTHR43775">
    <property type="entry name" value="FATTY ACID SYNTHASE"/>
    <property type="match status" value="1"/>
</dbReference>
<keyword evidence="5" id="KW-0511">Multifunctional enzyme</keyword>
<dbReference type="SUPFAM" id="SSF52777">
    <property type="entry name" value="CoA-dependent acyltransferases"/>
    <property type="match status" value="2"/>
</dbReference>
<dbReference type="CDD" id="cd05195">
    <property type="entry name" value="enoyl_red"/>
    <property type="match status" value="1"/>
</dbReference>
<feature type="region of interest" description="C-terminal hotdog fold" evidence="8">
    <location>
        <begin position="1129"/>
        <end position="1288"/>
    </location>
</feature>
<dbReference type="CDD" id="cd00833">
    <property type="entry name" value="PKS"/>
    <property type="match status" value="1"/>
</dbReference>
<dbReference type="InterPro" id="IPR020806">
    <property type="entry name" value="PKS_PP-bd"/>
</dbReference>
<dbReference type="SUPFAM" id="SSF52151">
    <property type="entry name" value="FabD/lysophospholipase-like"/>
    <property type="match status" value="1"/>
</dbReference>
<dbReference type="Gene3D" id="3.40.47.10">
    <property type="match status" value="1"/>
</dbReference>
<dbReference type="Pfam" id="PF23114">
    <property type="entry name" value="NAD-bd_HRPKS_sdrA"/>
    <property type="match status" value="1"/>
</dbReference>
<dbReference type="GO" id="GO:0006633">
    <property type="term" value="P:fatty acid biosynthetic process"/>
    <property type="evidence" value="ECO:0007669"/>
    <property type="project" value="InterPro"/>
</dbReference>
<gene>
    <name evidence="13" type="ORF">OHK93_002708</name>
</gene>
<dbReference type="InterPro" id="IPR001242">
    <property type="entry name" value="Condensation_dom"/>
</dbReference>
<dbReference type="Gene3D" id="3.40.50.720">
    <property type="entry name" value="NAD(P)-binding Rossmann-like Domain"/>
    <property type="match status" value="3"/>
</dbReference>
<dbReference type="InterPro" id="IPR020845">
    <property type="entry name" value="AMP-binding_CS"/>
</dbReference>
<dbReference type="EMBL" id="JAPUFD010000014">
    <property type="protein sequence ID" value="MDI1491499.1"/>
    <property type="molecule type" value="Genomic_DNA"/>
</dbReference>
<dbReference type="InterPro" id="IPR042099">
    <property type="entry name" value="ANL_N_sf"/>
</dbReference>
<feature type="domain" description="Carrier" evidence="10">
    <location>
        <begin position="3441"/>
        <end position="3516"/>
    </location>
</feature>
<dbReference type="InterPro" id="IPR013154">
    <property type="entry name" value="ADH-like_N"/>
</dbReference>
<dbReference type="SUPFAM" id="SSF50129">
    <property type="entry name" value="GroES-like"/>
    <property type="match status" value="1"/>
</dbReference>
<dbReference type="InterPro" id="IPR018201">
    <property type="entry name" value="Ketoacyl_synth_AS"/>
</dbReference>
<evidence type="ECO:0000259" key="11">
    <source>
        <dbReference type="PROSITE" id="PS52004"/>
    </source>
</evidence>
<dbReference type="InterPro" id="IPR050091">
    <property type="entry name" value="PKS_NRPS_Biosynth_Enz"/>
</dbReference>
<dbReference type="Gene3D" id="3.40.366.10">
    <property type="entry name" value="Malonyl-Coenzyme A Acyl Carrier Protein, domain 2"/>
    <property type="match status" value="1"/>
</dbReference>
<dbReference type="Gene3D" id="3.10.129.110">
    <property type="entry name" value="Polyketide synthase dehydratase"/>
    <property type="match status" value="1"/>
</dbReference>
<dbReference type="PROSITE" id="PS00455">
    <property type="entry name" value="AMP_BINDING"/>
    <property type="match status" value="1"/>
</dbReference>
<evidence type="ECO:0000259" key="12">
    <source>
        <dbReference type="PROSITE" id="PS52019"/>
    </source>
</evidence>
<dbReference type="PROSITE" id="PS52004">
    <property type="entry name" value="KS3_2"/>
    <property type="match status" value="1"/>
</dbReference>
<dbReference type="FunFam" id="3.40.47.10:FF:000019">
    <property type="entry name" value="Polyketide synthase type I"/>
    <property type="match status" value="1"/>
</dbReference>
<keyword evidence="3" id="KW-0808">Transferase</keyword>
<dbReference type="CDD" id="cd20483">
    <property type="entry name" value="C_PKS-NRPS"/>
    <property type="match status" value="1"/>
</dbReference>
<feature type="compositionally biased region" description="Low complexity" evidence="9">
    <location>
        <begin position="3415"/>
        <end position="3435"/>
    </location>
</feature>
<dbReference type="Pfam" id="PF21089">
    <property type="entry name" value="PKS_DH_N"/>
    <property type="match status" value="1"/>
</dbReference>
<keyword evidence="14" id="KW-1185">Reference proteome</keyword>
<feature type="region of interest" description="Disordered" evidence="9">
    <location>
        <begin position="2366"/>
        <end position="2386"/>
    </location>
</feature>
<dbReference type="Pfam" id="PF14765">
    <property type="entry name" value="PS-DH"/>
    <property type="match status" value="1"/>
</dbReference>
<keyword evidence="1" id="KW-0596">Phosphopantetheine</keyword>
<dbReference type="InterPro" id="IPR036736">
    <property type="entry name" value="ACP-like_sf"/>
</dbReference>
<sequence>MSSRFEYRRAAESSESAFSSDSWQSGRTSSISSIEEEAPPAGGNGAQPMRPTATDPSCIVGMACRVPGAQSPSKMWDNILQQRDFQRKMPEDRFNIDNFFHPDGTNKGTTNARAGYFLEQDLRSFDAGFFNISGKEAEAMDPQQRLLLEVVYEALEDAGIPLADVAGSQTSVYCGSFTNDYKHVLSSDLGCYPKYAAVGIGNAILSNRISYFYDLHGPSITLDTACSSSLVCFDMGNKSIQNENCDLSLVIGSALHFDPSMFVMMTDIGFLSTDGRCRAFDASGKGYVRGEGICAAVLKRKSRAERDGNRIRSIVRGTDTNHDGTKDGITMPNSAAQETLIRACYKKAGLETHDTQYFEAHGTGTQAGDPRETRAIGACFAPNRTSPLYVGSVKTNMGHLEGASGLAGIIKTTLALEAGKIPPNMLFNNPNPNIDFQKLNITVPTKLLDWKARNGIRRGSINSFGYGGANAHAILEGYTPPTTTHRKAALSRDHAAMSKNRPYLLPLSSHSDKAGNLLKDQLSSFILANPSYSTASIANSLSDHGRSKHQIRSYLIANKEEEIQSELAKSMTWTRSGASVKRLGFVFTGQGAQHFAMGRTLIEQCPIFRQSLERCDDVLSCLPEADKPDWSCVDELLKPKDKSRVSHSTFSQPLCTAVQLAMTDLLAEWGIKPSITVGHSAGEMGAAYAAGIVSFDDAIVAAYYRGKIFTMEVENAVKVPGAMMAIQMTEAEAKEELRPYHGRVKIAAVNSPTSLTLSGDEPAIDELKDILTEKKVFNRKLLVDKAYHSHHIAPYGPLLAQYLSKLRPMKARCPMSSSVTARLAESRKMSGRYWVSNLTGQVRFSDALTNLLLSDEEEVNVDALVEIGPHPALKGPVKEIMKSLRLDIPYVPTLSRGSGDFDCLLGTAGQLFALGYPVDLTAVNSNIFTDQKGHAQKAPSATKVTLPSYAWDHSIKYWADTRVTRNHRLRSGYHEILGAPIPDSVENHPRWRRFLRPAEIPWLSQHVVEGKVIFPAAGYICIAIEAMIRLDKCPEELESINLQEVSFKSALPLATDDQGTEVITELQPAAVSAKRTSDTWYRFTINSYDKSGRCDEHCHGLIAVKEGKPRAVESPTAAPQLAQLKKSCDRTITLQRYYEHLNSMGLQYGDDFRLISGNVESSAGFSLAPLTFRRDASVASQPNSATMVHPTFLDASFHVVFAACEAQLGRSLNEPYVPTFVKSMKVSGLFRDMMHSDDQQRFWVASNTEMAGPRTAKSNIAIRSSDCSKLMIDIQGGEFTALGGEMDGAASDRALFFRTRWQPLFATLGGSPEPQLESLGKAMQVFAHQVPDAKILHLTKSPESVKDVLEHLTAFAGHKRYFQSLTPYAPSNDNPETWIPLAKEYNNRVEIEEPKTGEYDAVIVEEDGELDLKSFLKPNGFAISSGPQVQQDDLTPIFSTGNISVWQNKTPQTSSSEPISMIMSSTPSETTEMIASAIERQHPGRVTRINLRSLLETTSHLTDNVLVLASMDNQLFFEDACNTAGHFEAVRKLLTSNSTNMVWATKGATRGCPEPQQAIILGLARVARSENENLRLVTVDFSKDAGSERISQSMLRTLDRDLKEEEIAEENGTLMIPRMEPDANRNAKLPRNQRGEWKLEPLHQDRPLALRIGKVGLLDTLAFADDASIMDQSLAENELEIEVKASALNFRDVAASLGIIDDFSLGDECAGIVRQVGDKVTGFHVGDRVAAWRPGQGAHSSLVRNPATFCYKISDNLSFGLATSFPVILTTAYYALIDSARLQRGETILIHSAAGGVGQMAIQVAQMLGANVIVTVGSQKKRDFLKDTYGLKDSQMLSSRDPSFYQGVMNLTHGRGVDVALNSLAGELLNTTWNCIARFGRFIEIGKRDIHENSKLDMDPFRKNISFASVDLITVFDHNKELGARVFADSCRLIENGTVKMTPVVELPYAEAQKAFRVLQMGKHIGKVVLTAGANEIVPVLPPTYRSQKLFDAEKVYLLVGGLGGLGRTLAEWMVRKGARNIAFMSRSGANRPEAAATVQWLQDRDIKVHIHKVDVTDYASVKAATEEHGSRLAGVFQAAMVLQDTPLDKMTWEQWQTCMRPKVKGTYNLHIATVQNKLDFFVCFSSASAVIGAMAQANYSAANTYLDALMSHRRSLGLEGNTMNCGMIVGVGAVAEDVGLEQIMKRIGYDAVAEEELLYQIEEAVLAKHRPSDTSSQIDEHQTITGLNTTGKDFYWCSKSLLRNVYGNLDLGDSGNKTVGKPLIASVREVLDIDARVAIITVAFIEKISAVLGVSADIVQPANPLSAYGLDSIVAIEFRKWFMKSINVDVQIFDVLGSKSITELVTKAAKMIKEDDDLLVADTDAKTSTSDSTNGPGNDTGKASAGVESDFTILQRPSKIPMSTFQRRMWFQQNFLEDKSSLNLPVACQIKGKVDFGAFEQAIRETKRRNDCLRMSFFEGESFSEQKIVTDCDPHIEYKDFTKTADATRAIEKLMGDLKRRELDIEAGEVMSMTVIKTAENVHTLIMIFHHISIDRGSSLSMLKQTTALYDAIRNGEPVMTVPNPKVSYIDFTIWHDARLKSPELQSSIQFWKNKMKDAPLTSSLLPFAKQTRPEQMSTQREIFEDVLGTSMLARLKRICAQTGTTPFQFLMAVLRSFHYRYTEEEDLTIHMVDSGRPHPDLEDTIGFFVNLVPIRFTEACDSDFDKLLEYTRTSVLEGSKHNTVPFDAIVDAVGVPKTTSHLPLGQMILNYQSHGKMPKFKTQDYELTDHVNQDIPTAAEMQLEALEDPENGLNLRLEYNSTLYGAEDMERFFNNFLHFLKSIVKDHRQPISEVEMCGAKELEYLQKNLWNTELTKNTWENQPIVDRILDMVRQNPQASAIQESSGASISYSDLAAQATKIAAALQQQGASAGDIVGVLSKPGIDGISAMLGALLIGCGYLPMDPEFANDRLSFMASDSGTRFILTGDGLMDLTAAPIAQALCFETPHLIPLSEAKACRYPLYPSKASPKDTLYMVYTSGSTGKPKGVALTCSNTQQMLSTLHHDFSFHTGQRFLHQSSICFDLSIVQIWSALTCGGTVCVANPETRKDPERLAQYMQTADVNVTYFTPTQFALLMETGSDHLKKLSNYKTAFFAGETLPVRLAKAFYDLQTPATAFNTWSPSELVVQTSIGKVAYPSETTTNIPIGYPMANCRHYVLDANLKPLPACIVGELCVGGAQVGAGYLNRPEINANAFIADPFCTPQDAAQGWTRFFRTGDKGRFLADGQLEFHGRIAGDRQIKLRGFRIDLGEIEHRIHLESNGMSGRSSRLVDLTVVAIPQKQSSATSTAAAATNDVSLTDDRQLVAFMVYNQLLNPDERQELVAHLHASLSKHLNYYMLPSGYQFLSSLPVTIGGKVDRKAFLNMDLSLTYPLSSSSSSSSTNEPSSSSPSASQQAEHDDILPKICTLFQEILKLPKDREILPDSNFFELGGQSILLLRAHSKLKRTFKIAPALKELFTAATPRLMADKVRECVEARDRAAAAAKEGGEK</sequence>
<dbReference type="SMART" id="SM00826">
    <property type="entry name" value="PKS_DH"/>
    <property type="match status" value="1"/>
</dbReference>
<feature type="compositionally biased region" description="Basic and acidic residues" evidence="9">
    <location>
        <begin position="1"/>
        <end position="12"/>
    </location>
</feature>
<dbReference type="InterPro" id="IPR013149">
    <property type="entry name" value="ADH-like_C"/>
</dbReference>
<dbReference type="SMART" id="SM00829">
    <property type="entry name" value="PKS_ER"/>
    <property type="match status" value="1"/>
</dbReference>
<dbReference type="InterPro" id="IPR045851">
    <property type="entry name" value="AMP-bd_C_sf"/>
</dbReference>
<evidence type="ECO:0000256" key="8">
    <source>
        <dbReference type="PROSITE-ProRule" id="PRU01363"/>
    </source>
</evidence>
<dbReference type="InterPro" id="IPR014043">
    <property type="entry name" value="Acyl_transferase_dom"/>
</dbReference>
<protein>
    <submittedName>
        <fullName evidence="13">Hybrid PKS-NRPS biosynthetic cluster</fullName>
    </submittedName>
</protein>
<feature type="active site" description="Proton donor; for dehydratase activity" evidence="8">
    <location>
        <position position="1194"/>
    </location>
</feature>
<dbReference type="PROSITE" id="PS00606">
    <property type="entry name" value="KS3_1"/>
    <property type="match status" value="1"/>
</dbReference>
<dbReference type="InterPro" id="IPR009081">
    <property type="entry name" value="PP-bd_ACP"/>
</dbReference>
<dbReference type="InterPro" id="IPR014031">
    <property type="entry name" value="Ketoacyl_synth_C"/>
</dbReference>
<dbReference type="InterPro" id="IPR010071">
    <property type="entry name" value="AA_adenyl_dom"/>
</dbReference>
<dbReference type="Gene3D" id="3.40.50.12780">
    <property type="entry name" value="N-terminal domain of ligase-like"/>
    <property type="match status" value="1"/>
</dbReference>
<dbReference type="InterPro" id="IPR014030">
    <property type="entry name" value="Ketoacyl_synth_N"/>
</dbReference>
<dbReference type="SMART" id="SM00823">
    <property type="entry name" value="PKS_PP"/>
    <property type="match status" value="2"/>
</dbReference>
<dbReference type="Pfam" id="PF00109">
    <property type="entry name" value="ketoacyl-synt"/>
    <property type="match status" value="1"/>
</dbReference>
<dbReference type="FunFam" id="3.40.50.720:FF:000209">
    <property type="entry name" value="Polyketide synthase Pks12"/>
    <property type="match status" value="1"/>
</dbReference>
<dbReference type="GO" id="GO:0004312">
    <property type="term" value="F:fatty acid synthase activity"/>
    <property type="evidence" value="ECO:0007669"/>
    <property type="project" value="TreeGrafter"/>
</dbReference>
<dbReference type="Pfam" id="PF16197">
    <property type="entry name" value="KAsynt_C_assoc"/>
    <property type="match status" value="1"/>
</dbReference>
<dbReference type="InterPro" id="IPR023213">
    <property type="entry name" value="CAT-like_dom_sf"/>
</dbReference>
<dbReference type="InterPro" id="IPR049900">
    <property type="entry name" value="PKS_mFAS_DH"/>
</dbReference>
<dbReference type="InterPro" id="IPR056501">
    <property type="entry name" value="NAD-bd_HRPKS_sdrA"/>
</dbReference>
<dbReference type="SUPFAM" id="SSF56801">
    <property type="entry name" value="Acetyl-CoA synthetase-like"/>
    <property type="match status" value="1"/>
</dbReference>
<dbReference type="Pfam" id="PF02801">
    <property type="entry name" value="Ketoacyl-synt_C"/>
    <property type="match status" value="1"/>
</dbReference>
<dbReference type="GO" id="GO:0031177">
    <property type="term" value="F:phosphopantetheine binding"/>
    <property type="evidence" value="ECO:0007669"/>
    <property type="project" value="InterPro"/>
</dbReference>
<dbReference type="InterPro" id="IPR049551">
    <property type="entry name" value="PKS_DH_C"/>
</dbReference>
<dbReference type="Pfam" id="PF00501">
    <property type="entry name" value="AMP-binding"/>
    <property type="match status" value="1"/>
</dbReference>
<feature type="domain" description="Ketosynthase family 3 (KS3)" evidence="11">
    <location>
        <begin position="54"/>
        <end position="477"/>
    </location>
</feature>
<keyword evidence="4" id="KW-0521">NADP</keyword>
<reference evidence="13" key="1">
    <citation type="journal article" date="2023" name="Genome Biol. Evol.">
        <title>First Whole Genome Sequence and Flow Cytometry Genome Size Data for the Lichen-Forming Fungus Ramalina farinacea (Ascomycota).</title>
        <authorList>
            <person name="Llewellyn T."/>
            <person name="Mian S."/>
            <person name="Hill R."/>
            <person name="Leitch I.J."/>
            <person name="Gaya E."/>
        </authorList>
    </citation>
    <scope>NUCLEOTIDE SEQUENCE</scope>
    <source>
        <strain evidence="13">LIQ254RAFAR</strain>
    </source>
</reference>
<dbReference type="GO" id="GO:0016491">
    <property type="term" value="F:oxidoreductase activity"/>
    <property type="evidence" value="ECO:0007669"/>
    <property type="project" value="InterPro"/>
</dbReference>
<dbReference type="Pfam" id="PF00698">
    <property type="entry name" value="Acyl_transf_1"/>
    <property type="match status" value="1"/>
</dbReference>
<feature type="region of interest" description="Disordered" evidence="9">
    <location>
        <begin position="1"/>
        <end position="54"/>
    </location>
</feature>
<evidence type="ECO:0000256" key="2">
    <source>
        <dbReference type="ARBA" id="ARBA00022553"/>
    </source>
</evidence>
<dbReference type="InterPro" id="IPR013968">
    <property type="entry name" value="PKS_KR"/>
</dbReference>
<dbReference type="InterPro" id="IPR001227">
    <property type="entry name" value="Ac_transferase_dom_sf"/>
</dbReference>